<accession>A0A917V6K6</accession>
<evidence type="ECO:0000259" key="1">
    <source>
        <dbReference type="Pfam" id="PF12728"/>
    </source>
</evidence>
<dbReference type="AlphaFoldDB" id="A0A917V6K6"/>
<comment type="caution">
    <text evidence="2">The sequence shown here is derived from an EMBL/GenBank/DDBJ whole genome shotgun (WGS) entry which is preliminary data.</text>
</comment>
<evidence type="ECO:0000313" key="2">
    <source>
        <dbReference type="EMBL" id="GGK44817.1"/>
    </source>
</evidence>
<feature type="domain" description="Helix-turn-helix" evidence="1">
    <location>
        <begin position="21"/>
        <end position="67"/>
    </location>
</feature>
<dbReference type="InterPro" id="IPR041657">
    <property type="entry name" value="HTH_17"/>
</dbReference>
<protein>
    <recommendedName>
        <fullName evidence="1">Helix-turn-helix domain-containing protein</fullName>
    </recommendedName>
</protein>
<dbReference type="GO" id="GO:0003677">
    <property type="term" value="F:DNA binding"/>
    <property type="evidence" value="ECO:0007669"/>
    <property type="project" value="InterPro"/>
</dbReference>
<dbReference type="Proteomes" id="UP000612956">
    <property type="component" value="Unassembled WGS sequence"/>
</dbReference>
<proteinExistence type="predicted"/>
<gene>
    <name evidence="2" type="ORF">GCM10011591_15530</name>
</gene>
<name>A0A917V6K6_9NOCA</name>
<sequence length="70" mass="7641">MSQTPTDTPDIESLRQHPTVSIEDAGKLLGISRSYAYAMARSGHLPTIALGVRRRRVPTAALLRLLQVAD</sequence>
<keyword evidence="3" id="KW-1185">Reference proteome</keyword>
<reference evidence="2" key="2">
    <citation type="submission" date="2020-09" db="EMBL/GenBank/DDBJ databases">
        <authorList>
            <person name="Sun Q."/>
            <person name="Zhou Y."/>
        </authorList>
    </citation>
    <scope>NUCLEOTIDE SEQUENCE</scope>
    <source>
        <strain evidence="2">CGMCC 4.7278</strain>
    </source>
</reference>
<reference evidence="2" key="1">
    <citation type="journal article" date="2014" name="Int. J. Syst. Evol. Microbiol.">
        <title>Complete genome sequence of Corynebacterium casei LMG S-19264T (=DSM 44701T), isolated from a smear-ripened cheese.</title>
        <authorList>
            <consortium name="US DOE Joint Genome Institute (JGI-PGF)"/>
            <person name="Walter F."/>
            <person name="Albersmeier A."/>
            <person name="Kalinowski J."/>
            <person name="Ruckert C."/>
        </authorList>
    </citation>
    <scope>NUCLEOTIDE SEQUENCE</scope>
    <source>
        <strain evidence="2">CGMCC 4.7278</strain>
    </source>
</reference>
<dbReference type="EMBL" id="BMMW01000001">
    <property type="protein sequence ID" value="GGK44817.1"/>
    <property type="molecule type" value="Genomic_DNA"/>
</dbReference>
<dbReference type="Pfam" id="PF12728">
    <property type="entry name" value="HTH_17"/>
    <property type="match status" value="1"/>
</dbReference>
<evidence type="ECO:0000313" key="3">
    <source>
        <dbReference type="Proteomes" id="UP000612956"/>
    </source>
</evidence>
<dbReference type="InterPro" id="IPR010093">
    <property type="entry name" value="SinI_DNA-bd"/>
</dbReference>
<dbReference type="RefSeq" id="WP_188828054.1">
    <property type="nucleotide sequence ID" value="NZ_BMMW01000001.1"/>
</dbReference>
<dbReference type="NCBIfam" id="TIGR01764">
    <property type="entry name" value="excise"/>
    <property type="match status" value="1"/>
</dbReference>
<organism evidence="2 3">
    <name type="scientific">Nocardia camponoti</name>
    <dbReference type="NCBI Taxonomy" id="1616106"/>
    <lineage>
        <taxon>Bacteria</taxon>
        <taxon>Bacillati</taxon>
        <taxon>Actinomycetota</taxon>
        <taxon>Actinomycetes</taxon>
        <taxon>Mycobacteriales</taxon>
        <taxon>Nocardiaceae</taxon>
        <taxon>Nocardia</taxon>
    </lineage>
</organism>